<comment type="similarity">
    <text evidence="1">Belongs to the metallophosphoesterase superfamily. YfcE family.</text>
</comment>
<dbReference type="PIRSF" id="PIRSF000883">
    <property type="entry name" value="Pesterase_MJ0912"/>
    <property type="match status" value="1"/>
</dbReference>
<reference evidence="3 4" key="1">
    <citation type="submission" date="2022-02" db="EMBL/GenBank/DDBJ databases">
        <title>Paenibacillus sp. MBLB1776 Whole Genome Shotgun Sequencing.</title>
        <authorList>
            <person name="Hwang C.Y."/>
            <person name="Cho E.-S."/>
            <person name="Seo M.-J."/>
        </authorList>
    </citation>
    <scope>NUCLEOTIDE SEQUENCE [LARGE SCALE GENOMIC DNA]</scope>
    <source>
        <strain evidence="3 4">MBLB1776</strain>
    </source>
</reference>
<feature type="domain" description="Calcineurin-like phosphoesterase" evidence="2">
    <location>
        <begin position="2"/>
        <end position="203"/>
    </location>
</feature>
<proteinExistence type="inferred from homology"/>
<organism evidence="3 4">
    <name type="scientific">Paenibacillus aurantius</name>
    <dbReference type="NCBI Taxonomy" id="2918900"/>
    <lineage>
        <taxon>Bacteria</taxon>
        <taxon>Bacillati</taxon>
        <taxon>Bacillota</taxon>
        <taxon>Bacilli</taxon>
        <taxon>Bacillales</taxon>
        <taxon>Paenibacillaceae</taxon>
        <taxon>Paenibacillus</taxon>
    </lineage>
</organism>
<dbReference type="SUPFAM" id="SSF56300">
    <property type="entry name" value="Metallo-dependent phosphatases"/>
    <property type="match status" value="1"/>
</dbReference>
<dbReference type="InterPro" id="IPR011152">
    <property type="entry name" value="Pesterase_MJ0912"/>
</dbReference>
<protein>
    <submittedName>
        <fullName evidence="3">Metallophosphoesterase family protein</fullName>
    </submittedName>
</protein>
<dbReference type="InterPro" id="IPR050126">
    <property type="entry name" value="Ap4A_hydrolase"/>
</dbReference>
<accession>A0AA96LAH7</accession>
<dbReference type="KEGG" id="paun:MJA45_18590"/>
<dbReference type="AlphaFoldDB" id="A0AA96LAH7"/>
<name>A0AA96LAH7_9BACL</name>
<dbReference type="InterPro" id="IPR024654">
    <property type="entry name" value="Calcineurin-like_PHP_lpxH"/>
</dbReference>
<dbReference type="PANTHER" id="PTHR42850:SF2">
    <property type="entry name" value="BLL5683 PROTEIN"/>
    <property type="match status" value="1"/>
</dbReference>
<dbReference type="EMBL" id="CP130318">
    <property type="protein sequence ID" value="WNQ09630.1"/>
    <property type="molecule type" value="Genomic_DNA"/>
</dbReference>
<dbReference type="Pfam" id="PF12850">
    <property type="entry name" value="Metallophos_2"/>
    <property type="match status" value="1"/>
</dbReference>
<keyword evidence="4" id="KW-1185">Reference proteome</keyword>
<dbReference type="InterPro" id="IPR029052">
    <property type="entry name" value="Metallo-depent_PP-like"/>
</dbReference>
<evidence type="ECO:0000256" key="1">
    <source>
        <dbReference type="ARBA" id="ARBA00008950"/>
    </source>
</evidence>
<dbReference type="RefSeq" id="WP_315603402.1">
    <property type="nucleotide sequence ID" value="NZ_CP130318.1"/>
</dbReference>
<evidence type="ECO:0000313" key="3">
    <source>
        <dbReference type="EMBL" id="WNQ09630.1"/>
    </source>
</evidence>
<dbReference type="GO" id="GO:0016791">
    <property type="term" value="F:phosphatase activity"/>
    <property type="evidence" value="ECO:0007669"/>
    <property type="project" value="TreeGrafter"/>
</dbReference>
<evidence type="ECO:0000259" key="2">
    <source>
        <dbReference type="Pfam" id="PF12850"/>
    </source>
</evidence>
<evidence type="ECO:0000313" key="4">
    <source>
        <dbReference type="Proteomes" id="UP001305702"/>
    </source>
</evidence>
<gene>
    <name evidence="3" type="ORF">MJA45_18590</name>
</gene>
<dbReference type="GO" id="GO:0005737">
    <property type="term" value="C:cytoplasm"/>
    <property type="evidence" value="ECO:0007669"/>
    <property type="project" value="TreeGrafter"/>
</dbReference>
<dbReference type="Gene3D" id="3.60.21.10">
    <property type="match status" value="1"/>
</dbReference>
<sequence>MFAVITDIHGNYPALRAALQAIDQSGVHRIFCLGDMIGIGPDSNEVLHMLFARNDISMITGNHDEAVLALLNGEEYPNSHLHVRSHHEWIASRLEYSFIQKLNNLPRAIKFTHEALDVLMIHYHINQERFKDHISKDPFSSVVEPSLPNLVELFSDRQENLICFGHHHPSHYFANHDHTFLNPGSLGCYEKPAARFALVQIAEGQSRIELKEVKYDNTEFLKSYSKLEVPDRDFILKIFHGNQLR</sequence>
<dbReference type="Proteomes" id="UP001305702">
    <property type="component" value="Chromosome"/>
</dbReference>
<dbReference type="PANTHER" id="PTHR42850">
    <property type="entry name" value="METALLOPHOSPHOESTERASE"/>
    <property type="match status" value="1"/>
</dbReference>